<dbReference type="EMBL" id="LLXL01003982">
    <property type="protein sequence ID" value="PKK57913.1"/>
    <property type="molecule type" value="Genomic_DNA"/>
</dbReference>
<organism evidence="1 2">
    <name type="scientific">Rhizophagus irregularis</name>
    <dbReference type="NCBI Taxonomy" id="588596"/>
    <lineage>
        <taxon>Eukaryota</taxon>
        <taxon>Fungi</taxon>
        <taxon>Fungi incertae sedis</taxon>
        <taxon>Mucoromycota</taxon>
        <taxon>Glomeromycotina</taxon>
        <taxon>Glomeromycetes</taxon>
        <taxon>Glomerales</taxon>
        <taxon>Glomeraceae</taxon>
        <taxon>Rhizophagus</taxon>
    </lineage>
</organism>
<dbReference type="VEuPathDB" id="FungiDB:RhiirFUN_012812"/>
<comment type="caution">
    <text evidence="1">The sequence shown here is derived from an EMBL/GenBank/DDBJ whole genome shotgun (WGS) entry which is preliminary data.</text>
</comment>
<dbReference type="VEuPathDB" id="FungiDB:FUN_022801"/>
<dbReference type="Proteomes" id="UP000233469">
    <property type="component" value="Unassembled WGS sequence"/>
</dbReference>
<proteinExistence type="predicted"/>
<dbReference type="InterPro" id="IPR036866">
    <property type="entry name" value="RibonucZ/Hydroxyglut_hydro"/>
</dbReference>
<dbReference type="AlphaFoldDB" id="A0A2N1M8E3"/>
<dbReference type="VEuPathDB" id="FungiDB:RhiirA1_543534"/>
<gene>
    <name evidence="1" type="ORF">RhiirC2_858014</name>
</gene>
<protein>
    <submittedName>
        <fullName evidence="1">Uncharacterized protein</fullName>
    </submittedName>
</protein>
<dbReference type="SUPFAM" id="SSF56281">
    <property type="entry name" value="Metallo-hydrolase/oxidoreductase"/>
    <property type="match status" value="1"/>
</dbReference>
<reference evidence="1 2" key="2">
    <citation type="submission" date="2017-10" db="EMBL/GenBank/DDBJ databases">
        <title>Extensive intraspecific genome diversity in a model arbuscular mycorrhizal fungus.</title>
        <authorList>
            <person name="Chen E.C.H."/>
            <person name="Morin E."/>
            <person name="Baudet D."/>
            <person name="Noel J."/>
            <person name="Ndikumana S."/>
            <person name="Charron P."/>
            <person name="St-Onge C."/>
            <person name="Giorgi J."/>
            <person name="Grigoriev I.V."/>
            <person name="Roux C."/>
            <person name="Martin F.M."/>
            <person name="Corradi N."/>
        </authorList>
    </citation>
    <scope>NUCLEOTIDE SEQUENCE [LARGE SCALE GENOMIC DNA]</scope>
    <source>
        <strain evidence="1 2">C2</strain>
    </source>
</reference>
<evidence type="ECO:0000313" key="1">
    <source>
        <dbReference type="EMBL" id="PKK57913.1"/>
    </source>
</evidence>
<evidence type="ECO:0000313" key="2">
    <source>
        <dbReference type="Proteomes" id="UP000233469"/>
    </source>
</evidence>
<accession>A0A2N1M8E3</accession>
<reference evidence="1 2" key="1">
    <citation type="submission" date="2016-04" db="EMBL/GenBank/DDBJ databases">
        <title>Genome analyses suggest a sexual origin of heterokaryosis in a supposedly ancient asexual fungus.</title>
        <authorList>
            <person name="Ropars J."/>
            <person name="Sedzielewska K."/>
            <person name="Noel J."/>
            <person name="Charron P."/>
            <person name="Farinelli L."/>
            <person name="Marton T."/>
            <person name="Kruger M."/>
            <person name="Pelin A."/>
            <person name="Brachmann A."/>
            <person name="Corradi N."/>
        </authorList>
    </citation>
    <scope>NUCLEOTIDE SEQUENCE [LARGE SCALE GENOMIC DNA]</scope>
    <source>
        <strain evidence="1 2">C2</strain>
    </source>
</reference>
<sequence>MKELVHFFGDSVLKTRTHSQPGSTIIFTAVTDSVIFEEHLNLYEFEAFSSGYCLGSANWMIDCGGEKCHHHTSFAFNKTVFNNADVIILNDLRDKGGARFETILIEIGNCDESLQIKPINLPIDIRLTVNEITKMLRERKPPQHDCYDKKSSLNGTLNIHNTKTSLTLAENQLNQQRYVCGEFNVSKLINELTEQIYGYRIDEFEEDKRSSSYKISSISPKAMIYLNNENFKIITTE</sequence>
<name>A0A2N1M8E3_9GLOM</name>